<dbReference type="OrthoDB" id="6636727at2"/>
<name>A0A0M0HJ38_VIBNE</name>
<dbReference type="Proteomes" id="UP000037515">
    <property type="component" value="Unassembled WGS sequence"/>
</dbReference>
<dbReference type="EMBL" id="LHPJ01000042">
    <property type="protein sequence ID" value="KOO01803.1"/>
    <property type="molecule type" value="Genomic_DNA"/>
</dbReference>
<dbReference type="STRING" id="693.AKJ17_18630"/>
<protein>
    <submittedName>
        <fullName evidence="1">Uncharacterized protein</fullName>
    </submittedName>
</protein>
<keyword evidence="2" id="KW-1185">Reference proteome</keyword>
<dbReference type="PATRIC" id="fig|693.5.peg.3798"/>
<comment type="caution">
    <text evidence="1">The sequence shown here is derived from an EMBL/GenBank/DDBJ whole genome shotgun (WGS) entry which is preliminary data.</text>
</comment>
<dbReference type="RefSeq" id="WP_025555179.1">
    <property type="nucleotide sequence ID" value="NZ_LHPJ01000042.1"/>
</dbReference>
<reference evidence="2" key="1">
    <citation type="submission" date="2015-08" db="EMBL/GenBank/DDBJ databases">
        <title>Vibrio galatheae sp. nov., a novel member of the Vibrionaceae family isolated from the Solomon Islands.</title>
        <authorList>
            <person name="Giubergia S."/>
            <person name="Machado H."/>
            <person name="Mateiu R.V."/>
            <person name="Gram L."/>
        </authorList>
    </citation>
    <scope>NUCLEOTIDE SEQUENCE [LARGE SCALE GENOMIC DNA]</scope>
    <source>
        <strain evidence="2">DSM 19584</strain>
    </source>
</reference>
<proteinExistence type="predicted"/>
<dbReference type="AlphaFoldDB" id="A0A0M0HJ38"/>
<evidence type="ECO:0000313" key="2">
    <source>
        <dbReference type="Proteomes" id="UP000037515"/>
    </source>
</evidence>
<sequence length="123" mass="14206">MISQAQIAALESSVNEILRRHKMSFKLSKHFVKDRMNDTRNNPLIMIAELNSIFNRLTALHVGALKKLSHNDTFNIRCTVSHINMPCAVNKIHVDGDEHQENIVITVMRKKDWKSKDPKEFLV</sequence>
<evidence type="ECO:0000313" key="1">
    <source>
        <dbReference type="EMBL" id="KOO01803.1"/>
    </source>
</evidence>
<gene>
    <name evidence="1" type="ORF">AKJ17_18630</name>
</gene>
<organism evidence="1 2">
    <name type="scientific">Vibrio nereis</name>
    <dbReference type="NCBI Taxonomy" id="693"/>
    <lineage>
        <taxon>Bacteria</taxon>
        <taxon>Pseudomonadati</taxon>
        <taxon>Pseudomonadota</taxon>
        <taxon>Gammaproteobacteria</taxon>
        <taxon>Vibrionales</taxon>
        <taxon>Vibrionaceae</taxon>
        <taxon>Vibrio</taxon>
    </lineage>
</organism>
<accession>A0A0M0HJ38</accession>